<sequence>MKSSLTFHKVIVGLLVMYLLIPLVGTLLFSIAGKWDHTILPESYTMKWYIELFQDERFYDAFRRTLFLIVMSVGLSVVIMLPTIFIITVYFSKWEGLLQAAAMLPYGIPPIVGAVGLIKVYSDGPIQIAGTPWILIGAYFITILPFMYQGIRNSLRTLNAVQLVDAAELLGATKFQAFRTVVFPNIISGILVSTLLSVALLFSEFAFANLLVGGRFETLQIYLADKLNSSGHLTSAIVITYYSMILLLTGTVLKLTFRNEKNPVVSNKKRILSFLKKQYRHKNTALEGENQ</sequence>
<dbReference type="InterPro" id="IPR035906">
    <property type="entry name" value="MetI-like_sf"/>
</dbReference>
<evidence type="ECO:0000256" key="6">
    <source>
        <dbReference type="ARBA" id="ARBA00022989"/>
    </source>
</evidence>
<gene>
    <name evidence="10" type="ORF">HFZ78_02125</name>
</gene>
<feature type="domain" description="ABC transmembrane type-1" evidence="9">
    <location>
        <begin position="62"/>
        <end position="257"/>
    </location>
</feature>
<dbReference type="EMBL" id="CP051128">
    <property type="protein sequence ID" value="QIZ05689.1"/>
    <property type="molecule type" value="Genomic_DNA"/>
</dbReference>
<dbReference type="InterPro" id="IPR000515">
    <property type="entry name" value="MetI-like"/>
</dbReference>
<dbReference type="Pfam" id="PF00528">
    <property type="entry name" value="BPD_transp_1"/>
    <property type="match status" value="1"/>
</dbReference>
<keyword evidence="5 8" id="KW-0812">Transmembrane</keyword>
<dbReference type="Gene3D" id="1.10.3720.10">
    <property type="entry name" value="MetI-like"/>
    <property type="match status" value="1"/>
</dbReference>
<dbReference type="AlphaFoldDB" id="A0A6H1NWM5"/>
<accession>A0A6H1NWM5</accession>
<comment type="similarity">
    <text evidence="8">Belongs to the binding-protein-dependent transport system permease family.</text>
</comment>
<feature type="transmembrane region" description="Helical" evidence="8">
    <location>
        <begin position="186"/>
        <end position="212"/>
    </location>
</feature>
<organism evidence="10 11">
    <name type="scientific">Priestia megaterium</name>
    <name type="common">Bacillus megaterium</name>
    <dbReference type="NCBI Taxonomy" id="1404"/>
    <lineage>
        <taxon>Bacteria</taxon>
        <taxon>Bacillati</taxon>
        <taxon>Bacillota</taxon>
        <taxon>Bacilli</taxon>
        <taxon>Bacillales</taxon>
        <taxon>Bacillaceae</taxon>
        <taxon>Priestia</taxon>
    </lineage>
</organism>
<feature type="transmembrane region" description="Helical" evidence="8">
    <location>
        <begin position="12"/>
        <end position="32"/>
    </location>
</feature>
<evidence type="ECO:0000256" key="1">
    <source>
        <dbReference type="ARBA" id="ARBA00004429"/>
    </source>
</evidence>
<evidence type="ECO:0000256" key="3">
    <source>
        <dbReference type="ARBA" id="ARBA00022475"/>
    </source>
</evidence>
<evidence type="ECO:0000256" key="2">
    <source>
        <dbReference type="ARBA" id="ARBA00022448"/>
    </source>
</evidence>
<dbReference type="SUPFAM" id="SSF161098">
    <property type="entry name" value="MetI-like"/>
    <property type="match status" value="1"/>
</dbReference>
<dbReference type="PANTHER" id="PTHR43357:SF4">
    <property type="entry name" value="INNER MEMBRANE ABC TRANSPORTER PERMEASE PROTEIN YDCV"/>
    <property type="match status" value="1"/>
</dbReference>
<evidence type="ECO:0000313" key="11">
    <source>
        <dbReference type="Proteomes" id="UP000501868"/>
    </source>
</evidence>
<dbReference type="GO" id="GO:0005886">
    <property type="term" value="C:plasma membrane"/>
    <property type="evidence" value="ECO:0007669"/>
    <property type="project" value="UniProtKB-SubCell"/>
</dbReference>
<proteinExistence type="inferred from homology"/>
<dbReference type="PROSITE" id="PS50928">
    <property type="entry name" value="ABC_TM1"/>
    <property type="match status" value="1"/>
</dbReference>
<keyword evidence="4" id="KW-0997">Cell inner membrane</keyword>
<evidence type="ECO:0000313" key="10">
    <source>
        <dbReference type="EMBL" id="QIZ05689.1"/>
    </source>
</evidence>
<name>A0A6H1NWM5_PRIMG</name>
<dbReference type="Proteomes" id="UP000501868">
    <property type="component" value="Chromosome"/>
</dbReference>
<protein>
    <submittedName>
        <fullName evidence="10">ABC transporter permease subunit</fullName>
    </submittedName>
</protein>
<evidence type="ECO:0000259" key="9">
    <source>
        <dbReference type="PROSITE" id="PS50928"/>
    </source>
</evidence>
<reference evidence="10 11" key="1">
    <citation type="submission" date="2020-04" db="EMBL/GenBank/DDBJ databases">
        <title>Genome-Wide Identification of 5-Methylcytosine Sites in Bacterial Genomes By High-Throughput Sequencing of MspJI Restriction Fragments.</title>
        <authorList>
            <person name="Wu V."/>
        </authorList>
    </citation>
    <scope>NUCLEOTIDE SEQUENCE [LARGE SCALE GENOMIC DNA]</scope>
    <source>
        <strain evidence="10 11">S2</strain>
    </source>
</reference>
<feature type="transmembrane region" description="Helical" evidence="8">
    <location>
        <begin position="128"/>
        <end position="148"/>
    </location>
</feature>
<comment type="subcellular location">
    <subcellularLocation>
        <location evidence="1">Cell inner membrane</location>
        <topology evidence="1">Multi-pass membrane protein</topology>
    </subcellularLocation>
    <subcellularLocation>
        <location evidence="8">Cell membrane</location>
        <topology evidence="8">Multi-pass membrane protein</topology>
    </subcellularLocation>
</comment>
<keyword evidence="6 8" id="KW-1133">Transmembrane helix</keyword>
<evidence type="ECO:0000256" key="5">
    <source>
        <dbReference type="ARBA" id="ARBA00022692"/>
    </source>
</evidence>
<feature type="transmembrane region" description="Helical" evidence="8">
    <location>
        <begin position="66"/>
        <end position="91"/>
    </location>
</feature>
<keyword evidence="7 8" id="KW-0472">Membrane</keyword>
<dbReference type="GO" id="GO:0055085">
    <property type="term" value="P:transmembrane transport"/>
    <property type="evidence" value="ECO:0007669"/>
    <property type="project" value="InterPro"/>
</dbReference>
<feature type="transmembrane region" description="Helical" evidence="8">
    <location>
        <begin position="232"/>
        <end position="253"/>
    </location>
</feature>
<evidence type="ECO:0000256" key="7">
    <source>
        <dbReference type="ARBA" id="ARBA00023136"/>
    </source>
</evidence>
<keyword evidence="3" id="KW-1003">Cell membrane</keyword>
<dbReference type="PANTHER" id="PTHR43357">
    <property type="entry name" value="INNER MEMBRANE ABC TRANSPORTER PERMEASE PROTEIN YDCV"/>
    <property type="match status" value="1"/>
</dbReference>
<evidence type="ECO:0000256" key="4">
    <source>
        <dbReference type="ARBA" id="ARBA00022519"/>
    </source>
</evidence>
<keyword evidence="2 8" id="KW-0813">Transport</keyword>
<evidence type="ECO:0000256" key="8">
    <source>
        <dbReference type="RuleBase" id="RU363032"/>
    </source>
</evidence>
<dbReference type="CDD" id="cd06261">
    <property type="entry name" value="TM_PBP2"/>
    <property type="match status" value="1"/>
</dbReference>
<reference evidence="10 11" key="2">
    <citation type="submission" date="2020-04" db="EMBL/GenBank/DDBJ databases">
        <authorList>
            <person name="Fomenkov A."/>
            <person name="Anton B.P."/>
            <person name="Roberts R.J."/>
        </authorList>
    </citation>
    <scope>NUCLEOTIDE SEQUENCE [LARGE SCALE GENOMIC DNA]</scope>
    <source>
        <strain evidence="10 11">S2</strain>
    </source>
</reference>